<dbReference type="Proteomes" id="UP000789405">
    <property type="component" value="Unassembled WGS sequence"/>
</dbReference>
<gene>
    <name evidence="1" type="ORF">DERYTH_LOCUS1735</name>
</gene>
<comment type="caution">
    <text evidence="1">The sequence shown here is derived from an EMBL/GenBank/DDBJ whole genome shotgun (WGS) entry which is preliminary data.</text>
</comment>
<protein>
    <submittedName>
        <fullName evidence="1">8989_t:CDS:1</fullName>
    </submittedName>
</protein>
<evidence type="ECO:0000313" key="2">
    <source>
        <dbReference type="Proteomes" id="UP000789405"/>
    </source>
</evidence>
<dbReference type="AlphaFoldDB" id="A0A9N8W4Q2"/>
<sequence>MDDDIEDTDSYIFELIRNIEKEIENEVRDITDNDSDEVENEFANKLKRKLLTKLKKKLRILKPKKKLIKQYLHIAKIETKTSQLPWYSKIEPLALHI</sequence>
<reference evidence="1" key="1">
    <citation type="submission" date="2021-06" db="EMBL/GenBank/DDBJ databases">
        <authorList>
            <person name="Kallberg Y."/>
            <person name="Tangrot J."/>
            <person name="Rosling A."/>
        </authorList>
    </citation>
    <scope>NUCLEOTIDE SEQUENCE</scope>
    <source>
        <strain evidence="1">MA453B</strain>
    </source>
</reference>
<dbReference type="OrthoDB" id="2443627at2759"/>
<evidence type="ECO:0000313" key="1">
    <source>
        <dbReference type="EMBL" id="CAG8476983.1"/>
    </source>
</evidence>
<dbReference type="EMBL" id="CAJVPY010000502">
    <property type="protein sequence ID" value="CAG8476983.1"/>
    <property type="molecule type" value="Genomic_DNA"/>
</dbReference>
<name>A0A9N8W4Q2_9GLOM</name>
<accession>A0A9N8W4Q2</accession>
<organism evidence="1 2">
    <name type="scientific">Dentiscutata erythropus</name>
    <dbReference type="NCBI Taxonomy" id="1348616"/>
    <lineage>
        <taxon>Eukaryota</taxon>
        <taxon>Fungi</taxon>
        <taxon>Fungi incertae sedis</taxon>
        <taxon>Mucoromycota</taxon>
        <taxon>Glomeromycotina</taxon>
        <taxon>Glomeromycetes</taxon>
        <taxon>Diversisporales</taxon>
        <taxon>Gigasporaceae</taxon>
        <taxon>Dentiscutata</taxon>
    </lineage>
</organism>
<proteinExistence type="predicted"/>
<keyword evidence="2" id="KW-1185">Reference proteome</keyword>